<reference key="2">
    <citation type="journal article" date="2012" name="Fungal Biol.">
        <title>The mitochondrial genome of Moniliophthora roreri, the frosty pod rot pathogen of cacao.</title>
        <authorList>
            <person name="Costa G.G.L."/>
            <person name="Cabrera O.G."/>
            <person name="Tiburcio R.A."/>
            <person name="Medrano F.J."/>
            <person name="Carazzolle M.F."/>
            <person name="Thomazella D.P.T."/>
            <person name="Schuster S.C."/>
            <person name="Carlson J.E."/>
            <person name="Guiltinan M.J."/>
            <person name="Bailey B.A."/>
            <person name="Mieczkowski P."/>
            <person name="Pereira G.A.G."/>
            <person name="Meinhardt L.W."/>
        </authorList>
    </citation>
    <scope>NUCLEOTIDE SEQUENCE [LARGE SCALE GENOMIC DNA]</scope>
    <source>
        <strain>MCA 2997</strain>
    </source>
</reference>
<protein>
    <submittedName>
        <fullName evidence="2">Hyp26</fullName>
    </submittedName>
</protein>
<dbReference type="GeneID" id="10446111"/>
<feature type="transmembrane region" description="Helical" evidence="1">
    <location>
        <begin position="297"/>
        <end position="315"/>
    </location>
</feature>
<evidence type="ECO:0000313" key="2">
    <source>
        <dbReference type="EMBL" id="ADO51609.1"/>
    </source>
</evidence>
<accession>F2WVM6</accession>
<keyword evidence="1" id="KW-0812">Transmembrane</keyword>
<reference evidence="2" key="1">
    <citation type="submission" date="2010-09" db="EMBL/GenBank/DDBJ databases">
        <authorList>
            <person name="Garcia O."/>
            <person name="Costa G.G.L."/>
            <person name="Tiburcio R.A."/>
            <person name="Medrano F.J."/>
            <person name="Carazzolle M.F."/>
            <person name="Thomazella D.T."/>
            <person name="Schuster S.C."/>
            <person name="Carlson J.E."/>
            <person name="Guiltinan M.J."/>
            <person name="Bailey B.A."/>
            <person name="Mieckowski P."/>
            <person name="Pereira G.A.G."/>
            <person name="Meinhardt L.W."/>
        </authorList>
    </citation>
    <scope>NUCLEOTIDE SEQUENCE</scope>
</reference>
<dbReference type="AlphaFoldDB" id="F2WVM6"/>
<organism>
    <name type="scientific">Moniliophthora roreri (strain MCA 2997)</name>
    <name type="common">Cocoa frosty pod rot fungus</name>
    <name type="synonym">Crinipellis roreri</name>
    <dbReference type="NCBI Taxonomy" id="1381753"/>
    <lineage>
        <taxon>Eukaryota</taxon>
        <taxon>Fungi</taxon>
        <taxon>Dikarya</taxon>
        <taxon>Basidiomycota</taxon>
        <taxon>Agaricomycotina</taxon>
        <taxon>Agaricomycetes</taxon>
        <taxon>Agaricomycetidae</taxon>
        <taxon>Agaricales</taxon>
        <taxon>Marasmiineae</taxon>
        <taxon>Marasmiaceae</taxon>
        <taxon>Moniliophthora</taxon>
    </lineage>
</organism>
<keyword evidence="3" id="KW-1185">Reference proteome</keyword>
<evidence type="ECO:0000256" key="1">
    <source>
        <dbReference type="SAM" id="Phobius"/>
    </source>
</evidence>
<feature type="transmembrane region" description="Helical" evidence="1">
    <location>
        <begin position="61"/>
        <end position="79"/>
    </location>
</feature>
<dbReference type="EMBL" id="HQ259115">
    <property type="protein sequence ID" value="ADO51609.1"/>
    <property type="molecule type" value="Genomic_DNA"/>
</dbReference>
<dbReference type="RefSeq" id="YP_004376397.1">
    <property type="nucleotide sequence ID" value="NC_015400.1"/>
</dbReference>
<keyword evidence="1" id="KW-1133">Transmembrane helix</keyword>
<dbReference type="Proteomes" id="UP000017559">
    <property type="component" value="Mitochondrion"/>
</dbReference>
<name>F2WVM6_MONRO</name>
<keyword evidence="1" id="KW-0472">Membrane</keyword>
<geneLocation type="mitochondrion" evidence="2"/>
<feature type="transmembrane region" description="Helical" evidence="1">
    <location>
        <begin position="351"/>
        <end position="372"/>
    </location>
</feature>
<proteinExistence type="predicted"/>
<evidence type="ECO:0000313" key="3">
    <source>
        <dbReference type="Proteomes" id="UP000017559"/>
    </source>
</evidence>
<gene>
    <name evidence="2" type="primary">hyp26</name>
</gene>
<sequence>MFFLIILMIIFTFNIYPKIIIFIFSLLFHSCLFILVYSGFFGNKNKERFIYILNHINKSSLIYLFIIIFFCIIYKIYLYENLVFLDINEIHMKIDNQQVTLKGQFINDLINNIGPYGAFYTGARISAFLLANNKMGFMPKVGNCVLGGTGFALTFKIITKVFPNTFNPQGTILEAGPIHIEASVTGNLSDFIKHARDFSQIKSNSISHNLSSHIEMKPNFLNNNNPLTTKFLLDPMEWKGKLSVTNEVKKVQVDLTQPSPMNNNEFNFNSFINCPLESTEKNFIIDILTDTIALEFIKIYLLLILLIILTCKFLIKSDSLNFDFLNKYTFGRYINFLLDKYIHIWQKSSHFWVFFNIILLLFFSLTTFITLIKVKQLF</sequence>
<feature type="transmembrane region" description="Helical" evidence="1">
    <location>
        <begin position="20"/>
        <end position="40"/>
    </location>
</feature>
<keyword evidence="2" id="KW-0496">Mitochondrion</keyword>